<evidence type="ECO:0000256" key="6">
    <source>
        <dbReference type="ARBA" id="ARBA00023136"/>
    </source>
</evidence>
<evidence type="ECO:0000256" key="4">
    <source>
        <dbReference type="ARBA" id="ARBA00022692"/>
    </source>
</evidence>
<reference evidence="9 10" key="1">
    <citation type="journal article" date="2024" name="Int. J. Syst. Evol. Microbiol.">
        <title>Paenibacillus hexagrammi sp. nov., a novel bacterium isolated from the gut content of Hexagrammos agrammus.</title>
        <authorList>
            <person name="Jung H.K."/>
            <person name="Kim D.G."/>
            <person name="Zin H."/>
            <person name="Park J."/>
            <person name="Jung H."/>
            <person name="Kim Y.O."/>
            <person name="Kong H.J."/>
            <person name="Kim J.W."/>
            <person name="Kim Y.S."/>
        </authorList>
    </citation>
    <scope>NUCLEOTIDE SEQUENCE [LARGE SCALE GENOMIC DNA]</scope>
    <source>
        <strain evidence="9 10">YPD9-1</strain>
    </source>
</reference>
<name>A0ABY3SDR4_9BACL</name>
<evidence type="ECO:0000256" key="2">
    <source>
        <dbReference type="ARBA" id="ARBA00022448"/>
    </source>
</evidence>
<feature type="transmembrane region" description="Helical" evidence="7">
    <location>
        <begin position="106"/>
        <end position="127"/>
    </location>
</feature>
<evidence type="ECO:0000256" key="5">
    <source>
        <dbReference type="ARBA" id="ARBA00022989"/>
    </source>
</evidence>
<feature type="transmembrane region" description="Helical" evidence="7">
    <location>
        <begin position="7"/>
        <end position="29"/>
    </location>
</feature>
<organism evidence="9 10">
    <name type="scientific">Paenibacillus hexagrammi</name>
    <dbReference type="NCBI Taxonomy" id="2908839"/>
    <lineage>
        <taxon>Bacteria</taxon>
        <taxon>Bacillati</taxon>
        <taxon>Bacillota</taxon>
        <taxon>Bacilli</taxon>
        <taxon>Bacillales</taxon>
        <taxon>Paenibacillaceae</taxon>
        <taxon>Paenibacillus</taxon>
    </lineage>
</organism>
<comment type="similarity">
    <text evidence="7">Belongs to the binding-protein-dependent transport system permease family.</text>
</comment>
<dbReference type="Proteomes" id="UP001649230">
    <property type="component" value="Chromosome"/>
</dbReference>
<accession>A0ABY3SDR4</accession>
<feature type="transmembrane region" description="Helical" evidence="7">
    <location>
        <begin position="265"/>
        <end position="284"/>
    </location>
</feature>
<evidence type="ECO:0000256" key="3">
    <source>
        <dbReference type="ARBA" id="ARBA00022475"/>
    </source>
</evidence>
<feature type="transmembrane region" description="Helical" evidence="7">
    <location>
        <begin position="158"/>
        <end position="182"/>
    </location>
</feature>
<keyword evidence="3" id="KW-1003">Cell membrane</keyword>
<protein>
    <submittedName>
        <fullName evidence="9">Sugar ABC transporter permease</fullName>
    </submittedName>
</protein>
<dbReference type="InterPro" id="IPR035906">
    <property type="entry name" value="MetI-like_sf"/>
</dbReference>
<evidence type="ECO:0000313" key="9">
    <source>
        <dbReference type="EMBL" id="UJF32134.1"/>
    </source>
</evidence>
<proteinExistence type="inferred from homology"/>
<keyword evidence="2 7" id="KW-0813">Transport</keyword>
<comment type="subcellular location">
    <subcellularLocation>
        <location evidence="1 7">Cell membrane</location>
        <topology evidence="1 7">Multi-pass membrane protein</topology>
    </subcellularLocation>
</comment>
<dbReference type="PROSITE" id="PS50928">
    <property type="entry name" value="ABC_TM1"/>
    <property type="match status" value="1"/>
</dbReference>
<dbReference type="Pfam" id="PF00528">
    <property type="entry name" value="BPD_transp_1"/>
    <property type="match status" value="1"/>
</dbReference>
<dbReference type="SUPFAM" id="SSF161098">
    <property type="entry name" value="MetI-like"/>
    <property type="match status" value="1"/>
</dbReference>
<evidence type="ECO:0000256" key="7">
    <source>
        <dbReference type="RuleBase" id="RU363032"/>
    </source>
</evidence>
<feature type="transmembrane region" description="Helical" evidence="7">
    <location>
        <begin position="73"/>
        <end position="94"/>
    </location>
</feature>
<keyword evidence="10" id="KW-1185">Reference proteome</keyword>
<dbReference type="Gene3D" id="1.10.3720.10">
    <property type="entry name" value="MetI-like"/>
    <property type="match status" value="1"/>
</dbReference>
<sequence>MRLSERFYSNVFILPALIYLLIMVGYPMFENLRLSLYNVDVMNIAGTPSFIGLSNYRALLHDDIFWKSTYNTLIYTVLCIVLQFIIGFVLALLFSQKFSLAERLRGLVMISWLMPITVTGLMFKFMFSLNGGILNEILMSLHLVHQPVEWLVNPSNSMWAVIIANTWIGVPFNMILITTGLTTIPKDVYESASIDGANAMDKFFRITLPLLKPAITSLLVLGFIYTFKVFDLIVIMTNGGPVNATEMMSTFSYKLSFVEYKFSEGATVANVLFIILFLVSLGYLKLVSKEEVM</sequence>
<dbReference type="EMBL" id="CP090978">
    <property type="protein sequence ID" value="UJF32134.1"/>
    <property type="molecule type" value="Genomic_DNA"/>
</dbReference>
<dbReference type="CDD" id="cd06261">
    <property type="entry name" value="TM_PBP2"/>
    <property type="match status" value="1"/>
</dbReference>
<keyword evidence="6 7" id="KW-0472">Membrane</keyword>
<feature type="transmembrane region" description="Helical" evidence="7">
    <location>
        <begin position="203"/>
        <end position="227"/>
    </location>
</feature>
<gene>
    <name evidence="9" type="ORF">L0M14_20705</name>
</gene>
<feature type="domain" description="ABC transmembrane type-1" evidence="8">
    <location>
        <begin position="69"/>
        <end position="283"/>
    </location>
</feature>
<evidence type="ECO:0000313" key="10">
    <source>
        <dbReference type="Proteomes" id="UP001649230"/>
    </source>
</evidence>
<evidence type="ECO:0000256" key="1">
    <source>
        <dbReference type="ARBA" id="ARBA00004651"/>
    </source>
</evidence>
<dbReference type="RefSeq" id="WP_235118479.1">
    <property type="nucleotide sequence ID" value="NZ_CP090978.1"/>
</dbReference>
<keyword evidence="5 7" id="KW-1133">Transmembrane helix</keyword>
<dbReference type="PANTHER" id="PTHR43005">
    <property type="entry name" value="BLR7065 PROTEIN"/>
    <property type="match status" value="1"/>
</dbReference>
<evidence type="ECO:0000259" key="8">
    <source>
        <dbReference type="PROSITE" id="PS50928"/>
    </source>
</evidence>
<keyword evidence="4 7" id="KW-0812">Transmembrane</keyword>
<dbReference type="InterPro" id="IPR000515">
    <property type="entry name" value="MetI-like"/>
</dbReference>
<dbReference type="PANTHER" id="PTHR43005:SF1">
    <property type="entry name" value="SPERMIDINE_PUTRESCINE TRANSPORT SYSTEM PERMEASE PROTEIN"/>
    <property type="match status" value="1"/>
</dbReference>